<protein>
    <submittedName>
        <fullName evidence="2">Uncharacterized protein</fullName>
    </submittedName>
</protein>
<dbReference type="EMBL" id="JBHSMQ010000018">
    <property type="protein sequence ID" value="MFC5458166.1"/>
    <property type="molecule type" value="Genomic_DNA"/>
</dbReference>
<keyword evidence="1" id="KW-0812">Transmembrane</keyword>
<feature type="transmembrane region" description="Helical" evidence="1">
    <location>
        <begin position="6"/>
        <end position="23"/>
    </location>
</feature>
<keyword evidence="1" id="KW-1133">Transmembrane helix</keyword>
<evidence type="ECO:0000313" key="2">
    <source>
        <dbReference type="EMBL" id="MFC5458166.1"/>
    </source>
</evidence>
<proteinExistence type="predicted"/>
<sequence>MEAFPYFLGLAAVFSIFSFGLLYRKVWMWYLGWIVFYLMASYFGSFFVSALFEARTPAQEASAFVYLAGGFLCWLPLVAWWAKQRRSFGIRDSRPKSSAGD</sequence>
<organism evidence="2 3">
    <name type="scientific">Prosthecobacter fluviatilis</name>
    <dbReference type="NCBI Taxonomy" id="445931"/>
    <lineage>
        <taxon>Bacteria</taxon>
        <taxon>Pseudomonadati</taxon>
        <taxon>Verrucomicrobiota</taxon>
        <taxon>Verrucomicrobiia</taxon>
        <taxon>Verrucomicrobiales</taxon>
        <taxon>Verrucomicrobiaceae</taxon>
        <taxon>Prosthecobacter</taxon>
    </lineage>
</organism>
<gene>
    <name evidence="2" type="ORF">ACFQDI_25070</name>
</gene>
<evidence type="ECO:0000313" key="3">
    <source>
        <dbReference type="Proteomes" id="UP001596052"/>
    </source>
</evidence>
<feature type="transmembrane region" description="Helical" evidence="1">
    <location>
        <begin position="64"/>
        <end position="82"/>
    </location>
</feature>
<keyword evidence="3" id="KW-1185">Reference proteome</keyword>
<reference evidence="3" key="1">
    <citation type="journal article" date="2019" name="Int. J. Syst. Evol. Microbiol.">
        <title>The Global Catalogue of Microorganisms (GCM) 10K type strain sequencing project: providing services to taxonomists for standard genome sequencing and annotation.</title>
        <authorList>
            <consortium name="The Broad Institute Genomics Platform"/>
            <consortium name="The Broad Institute Genome Sequencing Center for Infectious Disease"/>
            <person name="Wu L."/>
            <person name="Ma J."/>
        </authorList>
    </citation>
    <scope>NUCLEOTIDE SEQUENCE [LARGE SCALE GENOMIC DNA]</scope>
    <source>
        <strain evidence="3">CGMCC 4.1469</strain>
    </source>
</reference>
<dbReference type="RefSeq" id="WP_377172231.1">
    <property type="nucleotide sequence ID" value="NZ_JBHSMQ010000018.1"/>
</dbReference>
<accession>A0ABW0KZY2</accession>
<comment type="caution">
    <text evidence="2">The sequence shown here is derived from an EMBL/GenBank/DDBJ whole genome shotgun (WGS) entry which is preliminary data.</text>
</comment>
<name>A0ABW0KZY2_9BACT</name>
<keyword evidence="1" id="KW-0472">Membrane</keyword>
<feature type="transmembrane region" description="Helical" evidence="1">
    <location>
        <begin position="30"/>
        <end position="52"/>
    </location>
</feature>
<dbReference type="Proteomes" id="UP001596052">
    <property type="component" value="Unassembled WGS sequence"/>
</dbReference>
<evidence type="ECO:0000256" key="1">
    <source>
        <dbReference type="SAM" id="Phobius"/>
    </source>
</evidence>